<dbReference type="STRING" id="1261.HMPREF3195_00208"/>
<feature type="binding site" evidence="4 6">
    <location>
        <position position="138"/>
    </location>
    <ligand>
        <name>substrate</name>
    </ligand>
</feature>
<proteinExistence type="inferred from homology"/>
<dbReference type="RefSeq" id="WP_061101602.1">
    <property type="nucleotide sequence ID" value="NZ_KQ961787.1"/>
</dbReference>
<keyword evidence="2 4" id="KW-0663">Pyridoxal phosphate</keyword>
<dbReference type="Gene3D" id="2.40.37.10">
    <property type="entry name" value="Lyase, Ornithine Decarboxylase, Chain A, domain 1"/>
    <property type="match status" value="1"/>
</dbReference>
<evidence type="ECO:0000256" key="3">
    <source>
        <dbReference type="ARBA" id="ARBA00023235"/>
    </source>
</evidence>
<dbReference type="CDD" id="cd00430">
    <property type="entry name" value="PLPDE_III_AR"/>
    <property type="match status" value="1"/>
</dbReference>
<dbReference type="SUPFAM" id="SSF50621">
    <property type="entry name" value="Alanine racemase C-terminal domain-like"/>
    <property type="match status" value="1"/>
</dbReference>
<dbReference type="Pfam" id="PF00842">
    <property type="entry name" value="Ala_racemase_C"/>
    <property type="match status" value="1"/>
</dbReference>
<dbReference type="InterPro" id="IPR011079">
    <property type="entry name" value="Ala_racemase_C"/>
</dbReference>
<comment type="cofactor">
    <cofactor evidence="1 4 5">
        <name>pyridoxal 5'-phosphate</name>
        <dbReference type="ChEBI" id="CHEBI:597326"/>
    </cofactor>
</comment>
<dbReference type="EMBL" id="LSQZ01000008">
    <property type="protein sequence ID" value="KXI14399.1"/>
    <property type="molecule type" value="Genomic_DNA"/>
</dbReference>
<comment type="caution">
    <text evidence="8">The sequence shown here is derived from an EMBL/GenBank/DDBJ whole genome shotgun (WGS) entry which is preliminary data.</text>
</comment>
<dbReference type="InterPro" id="IPR020622">
    <property type="entry name" value="Ala_racemase_pyridoxalP-BS"/>
</dbReference>
<dbReference type="Gene3D" id="3.20.20.10">
    <property type="entry name" value="Alanine racemase"/>
    <property type="match status" value="1"/>
</dbReference>
<reference evidence="8 9" key="1">
    <citation type="submission" date="2016-02" db="EMBL/GenBank/DDBJ databases">
        <authorList>
            <person name="Wen L."/>
            <person name="He K."/>
            <person name="Yang H."/>
        </authorList>
    </citation>
    <scope>NUCLEOTIDE SEQUENCE [LARGE SCALE GENOMIC DNA]</scope>
    <source>
        <strain evidence="8 9">MJR8628A</strain>
    </source>
</reference>
<evidence type="ECO:0000256" key="1">
    <source>
        <dbReference type="ARBA" id="ARBA00001933"/>
    </source>
</evidence>
<dbReference type="GO" id="GO:0030632">
    <property type="term" value="P:D-alanine biosynthetic process"/>
    <property type="evidence" value="ECO:0007669"/>
    <property type="project" value="UniProtKB-UniRule"/>
</dbReference>
<comment type="catalytic activity">
    <reaction evidence="4">
        <text>L-alanine = D-alanine</text>
        <dbReference type="Rhea" id="RHEA:20249"/>
        <dbReference type="ChEBI" id="CHEBI:57416"/>
        <dbReference type="ChEBI" id="CHEBI:57972"/>
        <dbReference type="EC" id="5.1.1.1"/>
    </reaction>
</comment>
<dbReference type="NCBIfam" id="TIGR00492">
    <property type="entry name" value="alr"/>
    <property type="match status" value="1"/>
</dbReference>
<dbReference type="PATRIC" id="fig|1261.5.peg.214"/>
<comment type="similarity">
    <text evidence="4">Belongs to the alanine racemase family.</text>
</comment>
<dbReference type="EC" id="5.1.1.1" evidence="4"/>
<accession>A0A135YYE1</accession>
<dbReference type="SMART" id="SM01005">
    <property type="entry name" value="Ala_racemase_C"/>
    <property type="match status" value="1"/>
</dbReference>
<dbReference type="eggNOG" id="COG0787">
    <property type="taxonomic scope" value="Bacteria"/>
</dbReference>
<dbReference type="PROSITE" id="PS00395">
    <property type="entry name" value="ALANINE_RACEMASE"/>
    <property type="match status" value="1"/>
</dbReference>
<dbReference type="PANTHER" id="PTHR30511:SF0">
    <property type="entry name" value="ALANINE RACEMASE, CATABOLIC-RELATED"/>
    <property type="match status" value="1"/>
</dbReference>
<feature type="active site" description="Proton acceptor; specific for D-alanine" evidence="4">
    <location>
        <position position="40"/>
    </location>
</feature>
<organism evidence="8 9">
    <name type="scientific">Peptostreptococcus anaerobius</name>
    <dbReference type="NCBI Taxonomy" id="1261"/>
    <lineage>
        <taxon>Bacteria</taxon>
        <taxon>Bacillati</taxon>
        <taxon>Bacillota</taxon>
        <taxon>Clostridia</taxon>
        <taxon>Peptostreptococcales</taxon>
        <taxon>Peptostreptococcaceae</taxon>
        <taxon>Peptostreptococcus</taxon>
    </lineage>
</organism>
<dbReference type="UniPathway" id="UPA00042">
    <property type="reaction ID" value="UER00497"/>
</dbReference>
<keyword evidence="3 4" id="KW-0413">Isomerase</keyword>
<dbReference type="GO" id="GO:0030170">
    <property type="term" value="F:pyridoxal phosphate binding"/>
    <property type="evidence" value="ECO:0007669"/>
    <property type="project" value="UniProtKB-UniRule"/>
</dbReference>
<dbReference type="GO" id="GO:0008784">
    <property type="term" value="F:alanine racemase activity"/>
    <property type="evidence" value="ECO:0007669"/>
    <property type="project" value="UniProtKB-UniRule"/>
</dbReference>
<dbReference type="InterPro" id="IPR001608">
    <property type="entry name" value="Ala_racemase_N"/>
</dbReference>
<evidence type="ECO:0000256" key="6">
    <source>
        <dbReference type="PIRSR" id="PIRSR600821-52"/>
    </source>
</evidence>
<dbReference type="GO" id="GO:0005829">
    <property type="term" value="C:cytosol"/>
    <property type="evidence" value="ECO:0007669"/>
    <property type="project" value="TreeGrafter"/>
</dbReference>
<evidence type="ECO:0000313" key="9">
    <source>
        <dbReference type="Proteomes" id="UP000070326"/>
    </source>
</evidence>
<dbReference type="FunFam" id="3.20.20.10:FF:000002">
    <property type="entry name" value="Alanine racemase"/>
    <property type="match status" value="1"/>
</dbReference>
<name>A0A135YYE1_9FIRM</name>
<evidence type="ECO:0000256" key="4">
    <source>
        <dbReference type="HAMAP-Rule" id="MF_01201"/>
    </source>
</evidence>
<dbReference type="Pfam" id="PF01168">
    <property type="entry name" value="Ala_racemase_N"/>
    <property type="match status" value="1"/>
</dbReference>
<dbReference type="AlphaFoldDB" id="A0A135YYE1"/>
<comment type="function">
    <text evidence="4">Catalyzes the interconversion of L-alanine and D-alanine. May also act on other amino acids.</text>
</comment>
<feature type="active site" description="Proton acceptor; specific for L-alanine" evidence="4">
    <location>
        <position position="270"/>
    </location>
</feature>
<dbReference type="PRINTS" id="PR00992">
    <property type="entry name" value="ALARACEMASE"/>
</dbReference>
<evidence type="ECO:0000256" key="5">
    <source>
        <dbReference type="PIRSR" id="PIRSR600821-50"/>
    </source>
</evidence>
<evidence type="ECO:0000256" key="2">
    <source>
        <dbReference type="ARBA" id="ARBA00022898"/>
    </source>
</evidence>
<dbReference type="SUPFAM" id="SSF51419">
    <property type="entry name" value="PLP-binding barrel"/>
    <property type="match status" value="1"/>
</dbReference>
<dbReference type="GO" id="GO:0009252">
    <property type="term" value="P:peptidoglycan biosynthetic process"/>
    <property type="evidence" value="ECO:0007669"/>
    <property type="project" value="TreeGrafter"/>
</dbReference>
<gene>
    <name evidence="8" type="ORF">HMPREF3195_00208</name>
</gene>
<feature type="modified residue" description="N6-(pyridoxal phosphate)lysine" evidence="4 5">
    <location>
        <position position="40"/>
    </location>
</feature>
<dbReference type="InterPro" id="IPR000821">
    <property type="entry name" value="Ala_racemase"/>
</dbReference>
<sequence>MINIEKKVAWVEVNLDNLEFNYNELRKRVPDSAKMCMVIKADGYGHGAVELAKFYESIGSDFFAVSRAKEAKELRDAGVKSPILNLGVTLEDEYEYMVERDLSMTIFDYNVASKINEIAKSMGKVARLHIKLDTGMSRIGYVVEGRLDYVVGEIKKISQLENIRLEGMFTHFANADEANPEFKNIQLARFKSVVDSLEEEGIKIELIHCSNSAAILNDDDDFNMVRPGVIQYGVYPSDEVEKNVAIKPVMSFKCRVANIKELGSGVSVGYGRNYFTSKTERIATITIGYADGFLRGRKGAYVYINGQKCPVTGNICMDQTMVRLPDGLDVKIGDEVLLFGEEYVTVEDVARECSTIVHEVWCNINRRVDRIYKRNGEFVKLVDYLDK</sequence>
<feature type="domain" description="Alanine racemase C-terminal" evidence="7">
    <location>
        <begin position="249"/>
        <end position="373"/>
    </location>
</feature>
<protein>
    <recommendedName>
        <fullName evidence="4">Alanine racemase</fullName>
        <ecNumber evidence="4">5.1.1.1</ecNumber>
    </recommendedName>
</protein>
<dbReference type="Proteomes" id="UP000070326">
    <property type="component" value="Unassembled WGS sequence"/>
</dbReference>
<evidence type="ECO:0000259" key="7">
    <source>
        <dbReference type="SMART" id="SM01005"/>
    </source>
</evidence>
<comment type="pathway">
    <text evidence="4">Amino-acid biosynthesis; D-alanine biosynthesis; D-alanine from L-alanine: step 1/1.</text>
</comment>
<dbReference type="PANTHER" id="PTHR30511">
    <property type="entry name" value="ALANINE RACEMASE"/>
    <property type="match status" value="1"/>
</dbReference>
<dbReference type="InterPro" id="IPR009006">
    <property type="entry name" value="Ala_racemase/Decarboxylase_C"/>
</dbReference>
<dbReference type="InterPro" id="IPR029066">
    <property type="entry name" value="PLP-binding_barrel"/>
</dbReference>
<feature type="binding site" evidence="4 6">
    <location>
        <position position="317"/>
    </location>
    <ligand>
        <name>substrate</name>
    </ligand>
</feature>
<evidence type="ECO:0000313" key="8">
    <source>
        <dbReference type="EMBL" id="KXI14399.1"/>
    </source>
</evidence>
<dbReference type="HAMAP" id="MF_01201">
    <property type="entry name" value="Ala_racemase"/>
    <property type="match status" value="1"/>
</dbReference>